<comment type="caution">
    <text evidence="1">The sequence shown here is derived from an EMBL/GenBank/DDBJ whole genome shotgun (WGS) entry which is preliminary data.</text>
</comment>
<evidence type="ECO:0000313" key="2">
    <source>
        <dbReference type="Proteomes" id="UP000031202"/>
    </source>
</evidence>
<sequence length="362" mass="38317">MTDDPLAPIPTAPAVDVGSERLAAALATNDPIEIGRALRHDVVVIPLMRTTDGQTQTLTVAADDPDGERRWELHLFSSSQTLAAWAAGEREAAEFALQRGPGLVPLLDAYAPLLRRVVFDPAGPHPVHASAADVRAALEPQPGDDDVAWITQQPERGLRAGERVVGLDLFLGDDWAQLDLTSSLTIDADAKAIVDAQLTGLPPAPVLRGQLIAWLRQSARTAAGAGGRSMAYLTRRTTDAAAAVAVTVYWQELGPAGADDHMLSLRTRLAAATGSQDELVTASTAGGPLLRHTTRRLGPSELSGRPVGVIDYWLQFPDGRGLCLVSFSTPHVDQLDAVRTLSDAVVLAAAWQLAPSDDEADA</sequence>
<name>A0A0B4CJA7_9MICO</name>
<accession>A0A0B4CJA7</accession>
<reference evidence="1 2" key="1">
    <citation type="submission" date="2014-12" db="EMBL/GenBank/DDBJ databases">
        <title>Genome sequencing of Microbacterium hominis TPW29.</title>
        <authorList>
            <person name="Tan P.W."/>
            <person name="Chan K.-G."/>
        </authorList>
    </citation>
    <scope>NUCLEOTIDE SEQUENCE [LARGE SCALE GENOMIC DNA]</scope>
    <source>
        <strain evidence="1 2">TPW29</strain>
    </source>
</reference>
<dbReference type="EMBL" id="JWSZ01000016">
    <property type="protein sequence ID" value="KIC56567.1"/>
    <property type="molecule type" value="Genomic_DNA"/>
</dbReference>
<evidence type="ECO:0000313" key="1">
    <source>
        <dbReference type="EMBL" id="KIC56567.1"/>
    </source>
</evidence>
<organism evidence="1 2">
    <name type="scientific">Microbacterium hominis</name>
    <dbReference type="NCBI Taxonomy" id="162426"/>
    <lineage>
        <taxon>Bacteria</taxon>
        <taxon>Bacillati</taxon>
        <taxon>Actinomycetota</taxon>
        <taxon>Actinomycetes</taxon>
        <taxon>Micrococcales</taxon>
        <taxon>Microbacteriaceae</taxon>
        <taxon>Microbacterium</taxon>
    </lineage>
</organism>
<gene>
    <name evidence="1" type="ORF">RM52_12140</name>
</gene>
<dbReference type="AlphaFoldDB" id="A0A0B4CJA7"/>
<proteinExistence type="predicted"/>
<dbReference type="Proteomes" id="UP000031202">
    <property type="component" value="Unassembled WGS sequence"/>
</dbReference>
<protein>
    <submittedName>
        <fullName evidence="1">Uncharacterized protein</fullName>
    </submittedName>
</protein>
<dbReference type="RefSeq" id="WP_039416457.1">
    <property type="nucleotide sequence ID" value="NZ_JWSZ01000016.1"/>
</dbReference>